<organism evidence="2 3">
    <name type="scientific">Bradyrhizobium shewense</name>
    <dbReference type="NCBI Taxonomy" id="1761772"/>
    <lineage>
        <taxon>Bacteria</taxon>
        <taxon>Pseudomonadati</taxon>
        <taxon>Pseudomonadota</taxon>
        <taxon>Alphaproteobacteria</taxon>
        <taxon>Hyphomicrobiales</taxon>
        <taxon>Nitrobacteraceae</taxon>
        <taxon>Bradyrhizobium</taxon>
    </lineage>
</organism>
<feature type="region of interest" description="Disordered" evidence="1">
    <location>
        <begin position="1"/>
        <end position="52"/>
    </location>
</feature>
<protein>
    <submittedName>
        <fullName evidence="2">Uncharacterized protein</fullName>
    </submittedName>
</protein>
<evidence type="ECO:0000256" key="1">
    <source>
        <dbReference type="SAM" id="MobiDB-lite"/>
    </source>
</evidence>
<reference evidence="3" key="1">
    <citation type="submission" date="2016-08" db="EMBL/GenBank/DDBJ databases">
        <authorList>
            <person name="Varghese N."/>
            <person name="Submissions Spin"/>
        </authorList>
    </citation>
    <scope>NUCLEOTIDE SEQUENCE [LARGE SCALE GENOMIC DNA]</scope>
    <source>
        <strain evidence="3">ERR11</strain>
    </source>
</reference>
<dbReference type="RefSeq" id="WP_018321727.1">
    <property type="nucleotide sequence ID" value="NZ_FMAI01000018.1"/>
</dbReference>
<evidence type="ECO:0000313" key="2">
    <source>
        <dbReference type="EMBL" id="SCB53088.1"/>
    </source>
</evidence>
<dbReference type="GeneID" id="92968969"/>
<sequence>MSKERPNDDPRQQNDWGSHRQTDKPWKGNPEKEQGSDEEKPDLEKWHETKTH</sequence>
<keyword evidence="3" id="KW-1185">Reference proteome</keyword>
<gene>
    <name evidence="2" type="ORF">GA0061098_1018131</name>
</gene>
<dbReference type="AlphaFoldDB" id="A0A1C3XLE4"/>
<name>A0A1C3XLE4_9BRAD</name>
<dbReference type="Proteomes" id="UP000199184">
    <property type="component" value="Unassembled WGS sequence"/>
</dbReference>
<evidence type="ECO:0000313" key="3">
    <source>
        <dbReference type="Proteomes" id="UP000199184"/>
    </source>
</evidence>
<dbReference type="EMBL" id="FMAI01000018">
    <property type="protein sequence ID" value="SCB53088.1"/>
    <property type="molecule type" value="Genomic_DNA"/>
</dbReference>
<accession>A0A1C3XLE4</accession>
<proteinExistence type="predicted"/>